<proteinExistence type="inferred from homology"/>
<dbReference type="PANTHER" id="PTHR18964">
    <property type="entry name" value="ROK (REPRESSOR, ORF, KINASE) FAMILY"/>
    <property type="match status" value="1"/>
</dbReference>
<dbReference type="KEGG" id="ehn:H9Q80_09505"/>
<protein>
    <submittedName>
        <fullName evidence="2">ROK family protein</fullName>
    </submittedName>
</protein>
<organism evidence="2 3">
    <name type="scientific">[Eubacterium] hominis</name>
    <dbReference type="NCBI Taxonomy" id="2764325"/>
    <lineage>
        <taxon>Bacteria</taxon>
        <taxon>Bacillati</taxon>
        <taxon>Bacillota</taxon>
        <taxon>Erysipelotrichia</taxon>
        <taxon>Erysipelotrichales</taxon>
        <taxon>Erysipelotrichaceae</taxon>
        <taxon>Amedibacillus</taxon>
    </lineage>
</organism>
<sequence length="300" mass="32909">MKYYAGIDIGGTRIKMGIIDETGHVCVQENEATQSTRSDLMKQIGDFIKQHQEYTMEGVGISMPGIAKDDGFMQTSGAIKCFLKHNMKQEMEAYLKLPVVIENDSKSASIAEKWIGEAKDLDNFVCLTLGTAVGGAIYMDGKLVRGLGGMAGEFGIALCGKEKGNYNEQSFSYSAAVVAGLCRNYSYRVKERVLDAKEIYRRAHENDQDAIACIEQFYHDVALLLINTAVIIAPDAILIGGGISANEEAMHGIISAYEEIIQDYHVLSLVEMPKILACKLKNEAGMIGAARKLMLMKEKI</sequence>
<evidence type="ECO:0000313" key="3">
    <source>
        <dbReference type="Proteomes" id="UP000515856"/>
    </source>
</evidence>
<evidence type="ECO:0000313" key="2">
    <source>
        <dbReference type="EMBL" id="QNM14142.1"/>
    </source>
</evidence>
<dbReference type="Pfam" id="PF00480">
    <property type="entry name" value="ROK"/>
    <property type="match status" value="1"/>
</dbReference>
<reference evidence="2 3" key="1">
    <citation type="submission" date="2020-08" db="EMBL/GenBank/DDBJ databases">
        <authorList>
            <person name="Liu C."/>
            <person name="Sun Q."/>
        </authorList>
    </citation>
    <scope>NUCLEOTIDE SEQUENCE [LARGE SCALE GENOMIC DNA]</scope>
    <source>
        <strain evidence="2 3">NSJ-61</strain>
    </source>
</reference>
<accession>A0A7G9GTL0</accession>
<dbReference type="InterPro" id="IPR043129">
    <property type="entry name" value="ATPase_NBD"/>
</dbReference>
<gene>
    <name evidence="2" type="ORF">H9Q80_09505</name>
</gene>
<dbReference type="RefSeq" id="WP_117455680.1">
    <property type="nucleotide sequence ID" value="NZ_CP060636.1"/>
</dbReference>
<keyword evidence="3" id="KW-1185">Reference proteome</keyword>
<dbReference type="Gene3D" id="3.30.420.40">
    <property type="match status" value="2"/>
</dbReference>
<dbReference type="Proteomes" id="UP000515856">
    <property type="component" value="Chromosome"/>
</dbReference>
<evidence type="ECO:0000256" key="1">
    <source>
        <dbReference type="ARBA" id="ARBA00006479"/>
    </source>
</evidence>
<dbReference type="SUPFAM" id="SSF53067">
    <property type="entry name" value="Actin-like ATPase domain"/>
    <property type="match status" value="1"/>
</dbReference>
<name>A0A7G9GTL0_9FIRM</name>
<dbReference type="AlphaFoldDB" id="A0A7G9GTL0"/>
<dbReference type="EMBL" id="CP060636">
    <property type="protein sequence ID" value="QNM14142.1"/>
    <property type="molecule type" value="Genomic_DNA"/>
</dbReference>
<dbReference type="InterPro" id="IPR000600">
    <property type="entry name" value="ROK"/>
</dbReference>
<comment type="similarity">
    <text evidence="1">Belongs to the ROK (NagC/XylR) family.</text>
</comment>
<dbReference type="PANTHER" id="PTHR18964:SF165">
    <property type="entry name" value="BETA-GLUCOSIDE KINASE"/>
    <property type="match status" value="1"/>
</dbReference>